<dbReference type="EMBL" id="DQTV01000062">
    <property type="protein sequence ID" value="HIP57089.1"/>
    <property type="molecule type" value="Genomic_DNA"/>
</dbReference>
<dbReference type="InterPro" id="IPR038765">
    <property type="entry name" value="Papain-like_cys_pep_sf"/>
</dbReference>
<feature type="non-terminal residue" evidence="3">
    <location>
        <position position="1"/>
    </location>
</feature>
<dbReference type="SUPFAM" id="SSF54001">
    <property type="entry name" value="Cysteine proteinases"/>
    <property type="match status" value="1"/>
</dbReference>
<organism evidence="3 4">
    <name type="scientific">Ignisphaera aggregans</name>
    <dbReference type="NCBI Taxonomy" id="334771"/>
    <lineage>
        <taxon>Archaea</taxon>
        <taxon>Thermoproteota</taxon>
        <taxon>Thermoprotei</taxon>
        <taxon>Desulfurococcales</taxon>
        <taxon>Desulfurococcaceae</taxon>
        <taxon>Ignisphaera</taxon>
    </lineage>
</organism>
<sequence length="278" mass="31316">LTKQDIEVVGRAVLVDRDLSPSEAVWRAIEWVEHNLEYDTERAELVMRLAKPLVYHPLKLIDVGKGICTDFALLYTATMLYANISPVYIVALIDYRHVVTVVPINGTLIVLEQHLPPIEFSDYIQYILGGYLGRVRIYRVELGSKGVEYRVLGLESIEYLLRDSYPQDVIDPRIGVEIAKRLSALYGFNLSPALEPLAELGINTLIITLPEVYLGDRGSVGIYRFYSPIFRDMWVQYLADIAAKYLKPLADRDGDISIWVVVKGNELRIAIASGSSVS</sequence>
<evidence type="ECO:0000313" key="4">
    <source>
        <dbReference type="Proteomes" id="UP000605805"/>
    </source>
</evidence>
<evidence type="ECO:0000313" key="3">
    <source>
        <dbReference type="EMBL" id="HIP57089.1"/>
    </source>
</evidence>
<comment type="caution">
    <text evidence="3">The sequence shown here is derived from an EMBL/GenBank/DDBJ whole genome shotgun (WGS) entry which is preliminary data.</text>
</comment>
<name>A0A832YYC7_9CREN</name>
<protein>
    <recommendedName>
        <fullName evidence="2">Transglutaminase-like domain-containing protein</fullName>
    </recommendedName>
</protein>
<evidence type="ECO:0000256" key="1">
    <source>
        <dbReference type="ARBA" id="ARBA00007458"/>
    </source>
</evidence>
<evidence type="ECO:0000259" key="2">
    <source>
        <dbReference type="Pfam" id="PF04473"/>
    </source>
</evidence>
<accession>A0A832YYC7</accession>
<proteinExistence type="inferred from homology"/>
<dbReference type="Proteomes" id="UP000605805">
    <property type="component" value="Unassembled WGS sequence"/>
</dbReference>
<reference evidence="3" key="1">
    <citation type="journal article" date="2020" name="ISME J.">
        <title>Gammaproteobacteria mediating utilization of methyl-, sulfur- and petroleum organic compounds in deep ocean hydrothermal plumes.</title>
        <authorList>
            <person name="Zhou Z."/>
            <person name="Liu Y."/>
            <person name="Pan J."/>
            <person name="Cron B.R."/>
            <person name="Toner B.M."/>
            <person name="Anantharaman K."/>
            <person name="Breier J.A."/>
            <person name="Dick G.J."/>
            <person name="Li M."/>
        </authorList>
    </citation>
    <scope>NUCLEOTIDE SEQUENCE</scope>
    <source>
        <strain evidence="3">SZUA-1435</strain>
    </source>
</reference>
<dbReference type="AlphaFoldDB" id="A0A832YYC7"/>
<dbReference type="InterPro" id="IPR007562">
    <property type="entry name" value="Transglutaminase-like_domain"/>
</dbReference>
<feature type="domain" description="Transglutaminase-like" evidence="2">
    <location>
        <begin position="20"/>
        <end position="127"/>
    </location>
</feature>
<dbReference type="Pfam" id="PF04473">
    <property type="entry name" value="DUF553"/>
    <property type="match status" value="1"/>
</dbReference>
<comment type="similarity">
    <text evidence="1">Belongs to the UPF0252 family.</text>
</comment>
<gene>
    <name evidence="3" type="ORF">EYH02_03350</name>
</gene>